<name>A0A916JTV0_9BURK</name>
<gene>
    <name evidence="2" type="ORF">MYVALT_G_02170</name>
</gene>
<evidence type="ECO:0000256" key="1">
    <source>
        <dbReference type="SAM" id="Phobius"/>
    </source>
</evidence>
<keyword evidence="1" id="KW-0812">Transmembrane</keyword>
<dbReference type="EMBL" id="OU343031">
    <property type="protein sequence ID" value="CAG7597869.1"/>
    <property type="molecule type" value="Genomic_DNA"/>
</dbReference>
<organism evidence="2 3">
    <name type="scientific">Candidatus Vallotiella hemipterorum</name>
    <dbReference type="NCBI Taxonomy" id="1177213"/>
    <lineage>
        <taxon>Bacteria</taxon>
        <taxon>Pseudomonadati</taxon>
        <taxon>Pseudomonadota</taxon>
        <taxon>Betaproteobacteria</taxon>
        <taxon>Burkholderiales</taxon>
        <taxon>Burkholderiaceae</taxon>
        <taxon>Candidatus Vallotiella</taxon>
    </lineage>
</organism>
<feature type="transmembrane region" description="Helical" evidence="1">
    <location>
        <begin position="162"/>
        <end position="185"/>
    </location>
</feature>
<sequence length="187" mass="21169">MFGTIARFLLHTIFTLFGTALLLRAWFPIVKLTPYSPLLQAIFQATNWLVVPLRRIIPASRCIDWTSLFAAWLSAIIFVVMMVVASGGNPALLFPVGFVIATLTMIKWVLNLIILLTLIMTLLLWFNPLSPAIKILLQLTTPLFHPIRRVIPQLGRIDFSPLILIIIIEILLIIITHITVSVITFRF</sequence>
<dbReference type="InterPro" id="IPR003425">
    <property type="entry name" value="CCB3/YggT"/>
</dbReference>
<proteinExistence type="predicted"/>
<evidence type="ECO:0000313" key="2">
    <source>
        <dbReference type="EMBL" id="CAG7597869.1"/>
    </source>
</evidence>
<feature type="transmembrane region" description="Helical" evidence="1">
    <location>
        <begin position="105"/>
        <end position="126"/>
    </location>
</feature>
<accession>A0A916JTV0</accession>
<dbReference type="KEGG" id="vtr:MYVALT_G_02170"/>
<protein>
    <submittedName>
        <fullName evidence="2">YggT family protein</fullName>
    </submittedName>
</protein>
<dbReference type="GO" id="GO:0016020">
    <property type="term" value="C:membrane"/>
    <property type="evidence" value="ECO:0007669"/>
    <property type="project" value="InterPro"/>
</dbReference>
<feature type="transmembrane region" description="Helical" evidence="1">
    <location>
        <begin position="7"/>
        <end position="29"/>
    </location>
</feature>
<keyword evidence="1" id="KW-1133">Transmembrane helix</keyword>
<reference evidence="2" key="1">
    <citation type="submission" date="2021-06" db="EMBL/GenBank/DDBJ databases">
        <authorList>
            <person name="Szabo G."/>
        </authorList>
    </citation>
    <scope>NUCLEOTIDE SEQUENCE</scope>
    <source>
        <strain evidence="2">MYVALT</strain>
    </source>
</reference>
<keyword evidence="3" id="KW-1185">Reference proteome</keyword>
<dbReference type="Proteomes" id="UP000693996">
    <property type="component" value="Chromosome"/>
</dbReference>
<feature type="transmembrane region" description="Helical" evidence="1">
    <location>
        <begin position="65"/>
        <end position="85"/>
    </location>
</feature>
<keyword evidence="1" id="KW-0472">Membrane</keyword>
<evidence type="ECO:0000313" key="3">
    <source>
        <dbReference type="Proteomes" id="UP000693996"/>
    </source>
</evidence>
<dbReference type="AlphaFoldDB" id="A0A916JTV0"/>
<dbReference type="Pfam" id="PF02325">
    <property type="entry name" value="CCB3_YggT"/>
    <property type="match status" value="2"/>
</dbReference>
<dbReference type="RefSeq" id="WP_216796504.1">
    <property type="nucleotide sequence ID" value="NZ_OU343031.1"/>
</dbReference>